<proteinExistence type="predicted"/>
<comment type="caution">
    <text evidence="3">The sequence shown here is derived from an EMBL/GenBank/DDBJ whole genome shotgun (WGS) entry which is preliminary data.</text>
</comment>
<evidence type="ECO:0000313" key="3">
    <source>
        <dbReference type="EMBL" id="KAH8985702.1"/>
    </source>
</evidence>
<keyword evidence="4" id="KW-1185">Reference proteome</keyword>
<feature type="compositionally biased region" description="Polar residues" evidence="1">
    <location>
        <begin position="67"/>
        <end position="82"/>
    </location>
</feature>
<evidence type="ECO:0000256" key="1">
    <source>
        <dbReference type="SAM" id="MobiDB-lite"/>
    </source>
</evidence>
<accession>A0AAD4QAM5</accession>
<dbReference type="AlphaFoldDB" id="A0AAD4QAM5"/>
<feature type="region of interest" description="Disordered" evidence="1">
    <location>
        <begin position="66"/>
        <end position="88"/>
    </location>
</feature>
<protein>
    <recommendedName>
        <fullName evidence="5">ATP synthase protein MI25</fullName>
    </recommendedName>
</protein>
<evidence type="ECO:0000256" key="2">
    <source>
        <dbReference type="SAM" id="SignalP"/>
    </source>
</evidence>
<feature type="chain" id="PRO_5042160504" description="ATP synthase protein MI25" evidence="2">
    <location>
        <begin position="21"/>
        <end position="164"/>
    </location>
</feature>
<organism evidence="3 4">
    <name type="scientific">Lactarius akahatsu</name>
    <dbReference type="NCBI Taxonomy" id="416441"/>
    <lineage>
        <taxon>Eukaryota</taxon>
        <taxon>Fungi</taxon>
        <taxon>Dikarya</taxon>
        <taxon>Basidiomycota</taxon>
        <taxon>Agaricomycotina</taxon>
        <taxon>Agaricomycetes</taxon>
        <taxon>Russulales</taxon>
        <taxon>Russulaceae</taxon>
        <taxon>Lactarius</taxon>
    </lineage>
</organism>
<feature type="signal peptide" evidence="2">
    <location>
        <begin position="1"/>
        <end position="20"/>
    </location>
</feature>
<keyword evidence="2" id="KW-0732">Signal</keyword>
<evidence type="ECO:0008006" key="5">
    <source>
        <dbReference type="Google" id="ProtNLM"/>
    </source>
</evidence>
<gene>
    <name evidence="3" type="ORF">EDB92DRAFT_1936328</name>
</gene>
<dbReference type="EMBL" id="JAKELL010000061">
    <property type="protein sequence ID" value="KAH8985702.1"/>
    <property type="molecule type" value="Genomic_DNA"/>
</dbReference>
<name>A0AAD4QAM5_9AGAM</name>
<evidence type="ECO:0000313" key="4">
    <source>
        <dbReference type="Proteomes" id="UP001201163"/>
    </source>
</evidence>
<dbReference type="Proteomes" id="UP001201163">
    <property type="component" value="Unassembled WGS sequence"/>
</dbReference>
<reference evidence="3" key="1">
    <citation type="submission" date="2022-01" db="EMBL/GenBank/DDBJ databases">
        <title>Comparative genomics reveals a dynamic genome evolution in the ectomycorrhizal milk-cap (Lactarius) mushrooms.</title>
        <authorList>
            <consortium name="DOE Joint Genome Institute"/>
            <person name="Lebreton A."/>
            <person name="Tang N."/>
            <person name="Kuo A."/>
            <person name="LaButti K."/>
            <person name="Drula E."/>
            <person name="Barry K."/>
            <person name="Clum A."/>
            <person name="Lipzen A."/>
            <person name="Mousain D."/>
            <person name="Ng V."/>
            <person name="Wang R."/>
            <person name="Wang X."/>
            <person name="Dai Y."/>
            <person name="Henrissat B."/>
            <person name="Grigoriev I.V."/>
            <person name="Guerin-Laguette A."/>
            <person name="Yu F."/>
            <person name="Martin F.M."/>
        </authorList>
    </citation>
    <scope>NUCLEOTIDE SEQUENCE</scope>
    <source>
        <strain evidence="3">QP</strain>
    </source>
</reference>
<sequence>MSFIFSAAVPALLAVSASEGVNILRNTPSILSTLQENVRTIRAVLDPVEAITIPSHPASPIIHTHLRSASTSGSAKPPNTATPAPRDALSFDTAGEECLLQDIVDEALAQGVWTMRAWRLRGQELVEARPSIWLAVTAALLRKECERTAGVIKAAVVKVVTKRK</sequence>